<dbReference type="GO" id="GO:0004832">
    <property type="term" value="F:valine-tRNA ligase activity"/>
    <property type="evidence" value="ECO:0007669"/>
    <property type="project" value="UniProtKB-EC"/>
</dbReference>
<name>A0A8H7CS51_9AGAR</name>
<dbReference type="FunFam" id="3.40.50.620:FF:000078">
    <property type="entry name" value="Valine--tRNA ligase, mitochondrial"/>
    <property type="match status" value="1"/>
</dbReference>
<dbReference type="NCBIfam" id="NF004349">
    <property type="entry name" value="PRK05729.1"/>
    <property type="match status" value="1"/>
</dbReference>
<dbReference type="EC" id="6.1.1.9" evidence="4"/>
<keyword evidence="19" id="KW-1185">Reference proteome</keyword>
<dbReference type="GO" id="GO:0005524">
    <property type="term" value="F:ATP binding"/>
    <property type="evidence" value="ECO:0007669"/>
    <property type="project" value="UniProtKB-KW"/>
</dbReference>
<dbReference type="NCBIfam" id="TIGR00422">
    <property type="entry name" value="valS"/>
    <property type="match status" value="1"/>
</dbReference>
<dbReference type="SUPFAM" id="SSF50677">
    <property type="entry name" value="ValRS/IleRS/LeuRS editing domain"/>
    <property type="match status" value="1"/>
</dbReference>
<comment type="subcellular location">
    <subcellularLocation>
        <location evidence="2">Cytoplasm</location>
    </subcellularLocation>
    <subcellularLocation>
        <location evidence="1">Mitochondrion</location>
    </subcellularLocation>
</comment>
<evidence type="ECO:0000256" key="8">
    <source>
        <dbReference type="ARBA" id="ARBA00022840"/>
    </source>
</evidence>
<dbReference type="InterPro" id="IPR001412">
    <property type="entry name" value="aa-tRNA-synth_I_CS"/>
</dbReference>
<dbReference type="GO" id="GO:0005739">
    <property type="term" value="C:mitochondrion"/>
    <property type="evidence" value="ECO:0007669"/>
    <property type="project" value="UniProtKB-SubCell"/>
</dbReference>
<dbReference type="Proteomes" id="UP000620124">
    <property type="component" value="Unassembled WGS sequence"/>
</dbReference>
<dbReference type="OrthoDB" id="629407at2759"/>
<dbReference type="PANTHER" id="PTHR11946:SF109">
    <property type="entry name" value="VALINE--TRNA LIGASE"/>
    <property type="match status" value="1"/>
</dbReference>
<evidence type="ECO:0000256" key="3">
    <source>
        <dbReference type="ARBA" id="ARBA00005594"/>
    </source>
</evidence>
<evidence type="ECO:0000256" key="6">
    <source>
        <dbReference type="ARBA" id="ARBA00022598"/>
    </source>
</evidence>
<dbReference type="Gene3D" id="3.90.740.10">
    <property type="entry name" value="Valyl/Leucyl/Isoleucyl-tRNA synthetase, editing domain"/>
    <property type="match status" value="1"/>
</dbReference>
<evidence type="ECO:0000259" key="17">
    <source>
        <dbReference type="Pfam" id="PF08264"/>
    </source>
</evidence>
<dbReference type="Gene3D" id="1.10.730.10">
    <property type="entry name" value="Isoleucyl-tRNA Synthetase, Domain 1"/>
    <property type="match status" value="1"/>
</dbReference>
<evidence type="ECO:0000256" key="2">
    <source>
        <dbReference type="ARBA" id="ARBA00004496"/>
    </source>
</evidence>
<protein>
    <recommendedName>
        <fullName evidence="12">Valine--tRNA ligase, mitochondrial</fullName>
        <ecNumber evidence="4">6.1.1.9</ecNumber>
    </recommendedName>
    <alternativeName>
        <fullName evidence="11">Valyl-tRNA synthetase</fullName>
    </alternativeName>
</protein>
<dbReference type="SUPFAM" id="SSF52374">
    <property type="entry name" value="Nucleotidylyl transferase"/>
    <property type="match status" value="1"/>
</dbReference>
<dbReference type="PRINTS" id="PR00986">
    <property type="entry name" value="TRNASYNTHVAL"/>
</dbReference>
<dbReference type="FunFam" id="3.90.740.10:FF:000005">
    <property type="entry name" value="Valine--tRNA ligase, mitochondrial"/>
    <property type="match status" value="1"/>
</dbReference>
<dbReference type="InterPro" id="IPR013155">
    <property type="entry name" value="M/V/L/I-tRNA-synth_anticd-bd"/>
</dbReference>
<organism evidence="18 19">
    <name type="scientific">Mycena venus</name>
    <dbReference type="NCBI Taxonomy" id="2733690"/>
    <lineage>
        <taxon>Eukaryota</taxon>
        <taxon>Fungi</taxon>
        <taxon>Dikarya</taxon>
        <taxon>Basidiomycota</taxon>
        <taxon>Agaricomycotina</taxon>
        <taxon>Agaricomycetes</taxon>
        <taxon>Agaricomycetidae</taxon>
        <taxon>Agaricales</taxon>
        <taxon>Marasmiineae</taxon>
        <taxon>Mycenaceae</taxon>
        <taxon>Mycena</taxon>
    </lineage>
</organism>
<feature type="compositionally biased region" description="Basic and acidic residues" evidence="15">
    <location>
        <begin position="46"/>
        <end position="57"/>
    </location>
</feature>
<feature type="domain" description="Aminoacyl-tRNA synthetase class Ia" evidence="16">
    <location>
        <begin position="118"/>
        <end position="743"/>
    </location>
</feature>
<comment type="caution">
    <text evidence="18">The sequence shown here is derived from an EMBL/GenBank/DDBJ whole genome shotgun (WGS) entry which is preliminary data.</text>
</comment>
<proteinExistence type="inferred from homology"/>
<keyword evidence="7 14" id="KW-0547">Nucleotide-binding</keyword>
<dbReference type="InterPro" id="IPR002303">
    <property type="entry name" value="Valyl-tRNA_ligase"/>
</dbReference>
<dbReference type="AlphaFoldDB" id="A0A8H7CS51"/>
<gene>
    <name evidence="18" type="ORF">MVEN_01564400</name>
</gene>
<keyword evidence="5" id="KW-0963">Cytoplasm</keyword>
<dbReference type="CDD" id="cd07962">
    <property type="entry name" value="Anticodon_Ia_Val"/>
    <property type="match status" value="1"/>
</dbReference>
<evidence type="ECO:0000256" key="5">
    <source>
        <dbReference type="ARBA" id="ARBA00022490"/>
    </source>
</evidence>
<feature type="compositionally biased region" description="Low complexity" evidence="15">
    <location>
        <begin position="58"/>
        <end position="70"/>
    </location>
</feature>
<feature type="compositionally biased region" description="Basic and acidic residues" evidence="15">
    <location>
        <begin position="71"/>
        <end position="86"/>
    </location>
</feature>
<dbReference type="GO" id="GO:0002161">
    <property type="term" value="F:aminoacyl-tRNA deacylase activity"/>
    <property type="evidence" value="ECO:0007669"/>
    <property type="project" value="InterPro"/>
</dbReference>
<dbReference type="GO" id="GO:0005829">
    <property type="term" value="C:cytosol"/>
    <property type="evidence" value="ECO:0007669"/>
    <property type="project" value="TreeGrafter"/>
</dbReference>
<evidence type="ECO:0000256" key="9">
    <source>
        <dbReference type="ARBA" id="ARBA00022917"/>
    </source>
</evidence>
<evidence type="ECO:0000313" key="19">
    <source>
        <dbReference type="Proteomes" id="UP000620124"/>
    </source>
</evidence>
<evidence type="ECO:0000256" key="4">
    <source>
        <dbReference type="ARBA" id="ARBA00013169"/>
    </source>
</evidence>
<evidence type="ECO:0000256" key="13">
    <source>
        <dbReference type="ARBA" id="ARBA00047552"/>
    </source>
</evidence>
<comment type="similarity">
    <text evidence="3 14">Belongs to the class-I aminoacyl-tRNA synthetase family.</text>
</comment>
<dbReference type="HAMAP" id="MF_02004">
    <property type="entry name" value="Val_tRNA_synth_type1"/>
    <property type="match status" value="1"/>
</dbReference>
<dbReference type="InterPro" id="IPR002300">
    <property type="entry name" value="aa-tRNA-synth_Ia"/>
</dbReference>
<dbReference type="FunFam" id="3.40.50.620:FF:000020">
    <property type="entry name" value="Valine--tRNA ligase, mitochondrial"/>
    <property type="match status" value="1"/>
</dbReference>
<comment type="catalytic activity">
    <reaction evidence="13">
        <text>tRNA(Val) + L-valine + ATP = L-valyl-tRNA(Val) + AMP + diphosphate</text>
        <dbReference type="Rhea" id="RHEA:10704"/>
        <dbReference type="Rhea" id="RHEA-COMP:9672"/>
        <dbReference type="Rhea" id="RHEA-COMP:9708"/>
        <dbReference type="ChEBI" id="CHEBI:30616"/>
        <dbReference type="ChEBI" id="CHEBI:33019"/>
        <dbReference type="ChEBI" id="CHEBI:57762"/>
        <dbReference type="ChEBI" id="CHEBI:78442"/>
        <dbReference type="ChEBI" id="CHEBI:78537"/>
        <dbReference type="ChEBI" id="CHEBI:456215"/>
        <dbReference type="EC" id="6.1.1.9"/>
    </reaction>
</comment>
<dbReference type="EMBL" id="JACAZI010000013">
    <property type="protein sequence ID" value="KAF7345463.1"/>
    <property type="molecule type" value="Genomic_DNA"/>
</dbReference>
<evidence type="ECO:0000259" key="16">
    <source>
        <dbReference type="Pfam" id="PF00133"/>
    </source>
</evidence>
<keyword evidence="10 14" id="KW-0030">Aminoacyl-tRNA synthetase</keyword>
<accession>A0A8H7CS51</accession>
<reference evidence="18" key="1">
    <citation type="submission" date="2020-05" db="EMBL/GenBank/DDBJ databases">
        <title>Mycena genomes resolve the evolution of fungal bioluminescence.</title>
        <authorList>
            <person name="Tsai I.J."/>
        </authorList>
    </citation>
    <scope>NUCLEOTIDE SEQUENCE</scope>
    <source>
        <strain evidence="18">CCC161011</strain>
    </source>
</reference>
<dbReference type="GO" id="GO:0006438">
    <property type="term" value="P:valyl-tRNA aminoacylation"/>
    <property type="evidence" value="ECO:0007669"/>
    <property type="project" value="InterPro"/>
</dbReference>
<sequence length="1086" mass="122596">MNAGFHRLINLSLLPRRPAAVFLTKTMATVATPTGDAPTPNSKSAAKKEEKRLEKAAKLAAKTAKNAATAGDKKVKEKEKEKKEVEAPFVNKTPMGEKKDLTEPMAAAYNPIAVESAWYDWWQKEGFFKPQFTTDGKVKPEGLFIIPAPPPNVTGSLHIGHALTTAIQDTLIRWNRMLGKTTLFAPGFDHAGISTQSVVEKRLYKATGKTRHDLGREKFLETVMEWKNDYQNRITRQLHRLGGSYDWDRAVFTMDEKRNKAVIEAFCRLHEDGTIYRANRLVHWCVKMNTTLSNLEVDQKQLTGRTMLNVPGYDEKERFEFGVLVSFAYPIENSEEKIIVATTRPETMLGDTAIAVHPDDPRYKHLHGKFAKHPFIDRRLPIVADGIIVDMEFGTGAVKITPAHDPNDYEVGVRHKLDFINILNDDGTFNANAGEKFKGMKRFHARVAVVKALKDAGLYIDTKDNPMQIPICNKSGDVVEPVLRPQWWVNCKPLAEETIKRTRAGELVITPKQSENDWYRWLETLQDWCISRQLWWGHRCPAYFVNIEGADLDRKDGANWIVGRTLEEATERAKAFAGDKKFVLEQDEDVLDTWFSSGLWPFSIMGWPDNTSPDLQTFYPSSLLETGWDIIFFWVARMALLGIKLTGKVPFNEVLCHAMIRDAHGRKMSKSLGNVIDPIDVIEGVPLEALHEKLKEGNLDEKEIVKATAGQKKDFPKGIPQCGTDALRFALCAYSAGGRDINLEILRVEGYRKFCNKIFNATKFAMLKLDESFVPEPSAKPTGNESLVEKWILHKLNIAAAELNTQLAERNFMSATTAAYNFWLYELCDVYIEVMKPMTDEASPITTRKSAQQTLYTCLDHGLRLLHPFMPFVTEELWQRLPRRPNDSTPSIMVSSFPVFDKAYVFEAADQQFNLVFTALKTGRSLAASYNLQSDIQRKITSPLHLLHLLTALPVFLHIQTDEEAALFESQLSTIVALTKGCKSAKVVRELKDIPEGCGGTVVTPTITIHALVRGLVDLDVEIAKCDKKLDLARLNLQKIVKLESQPDYEETVPENVRLANSEKRKTIEAEISTVELSKSMFVKLK</sequence>
<dbReference type="SUPFAM" id="SSF47323">
    <property type="entry name" value="Anticodon-binding domain of a subclass of class I aminoacyl-tRNA synthetases"/>
    <property type="match status" value="1"/>
</dbReference>
<dbReference type="FunFam" id="1.10.730.10:FF:000009">
    <property type="entry name" value="Valine--tRNA ligase, mitochondrial"/>
    <property type="match status" value="1"/>
</dbReference>
<evidence type="ECO:0000256" key="1">
    <source>
        <dbReference type="ARBA" id="ARBA00004173"/>
    </source>
</evidence>
<dbReference type="PROSITE" id="PS00178">
    <property type="entry name" value="AA_TRNA_LIGASE_I"/>
    <property type="match status" value="1"/>
</dbReference>
<keyword evidence="6 14" id="KW-0436">Ligase</keyword>
<evidence type="ECO:0000313" key="18">
    <source>
        <dbReference type="EMBL" id="KAF7345463.1"/>
    </source>
</evidence>
<evidence type="ECO:0000256" key="11">
    <source>
        <dbReference type="ARBA" id="ARBA00029936"/>
    </source>
</evidence>
<dbReference type="InterPro" id="IPR009008">
    <property type="entry name" value="Val/Leu/Ile-tRNA-synth_edit"/>
</dbReference>
<evidence type="ECO:0000256" key="12">
    <source>
        <dbReference type="ARBA" id="ARBA00040837"/>
    </source>
</evidence>
<evidence type="ECO:0000256" key="7">
    <source>
        <dbReference type="ARBA" id="ARBA00022741"/>
    </source>
</evidence>
<dbReference type="PANTHER" id="PTHR11946">
    <property type="entry name" value="VALYL-TRNA SYNTHETASES"/>
    <property type="match status" value="1"/>
</dbReference>
<keyword evidence="9 14" id="KW-0648">Protein biosynthesis</keyword>
<dbReference type="Gene3D" id="3.40.50.620">
    <property type="entry name" value="HUPs"/>
    <property type="match status" value="2"/>
</dbReference>
<keyword evidence="8 14" id="KW-0067">ATP-binding</keyword>
<evidence type="ECO:0000256" key="14">
    <source>
        <dbReference type="RuleBase" id="RU363035"/>
    </source>
</evidence>
<evidence type="ECO:0000256" key="15">
    <source>
        <dbReference type="SAM" id="MobiDB-lite"/>
    </source>
</evidence>
<feature type="region of interest" description="Disordered" evidence="15">
    <location>
        <begin position="31"/>
        <end position="86"/>
    </location>
</feature>
<dbReference type="InterPro" id="IPR009080">
    <property type="entry name" value="tRNAsynth_Ia_anticodon-bd"/>
</dbReference>
<evidence type="ECO:0000256" key="10">
    <source>
        <dbReference type="ARBA" id="ARBA00023146"/>
    </source>
</evidence>
<feature type="domain" description="Methionyl/Valyl/Leucyl/Isoleucyl-tRNA synthetase anticodon-binding" evidence="17">
    <location>
        <begin position="789"/>
        <end position="937"/>
    </location>
</feature>
<dbReference type="InterPro" id="IPR033705">
    <property type="entry name" value="Anticodon_Ia_Val"/>
</dbReference>
<dbReference type="InterPro" id="IPR014729">
    <property type="entry name" value="Rossmann-like_a/b/a_fold"/>
</dbReference>
<dbReference type="CDD" id="cd00817">
    <property type="entry name" value="ValRS_core"/>
    <property type="match status" value="1"/>
</dbReference>
<dbReference type="Pfam" id="PF08264">
    <property type="entry name" value="Anticodon_1"/>
    <property type="match status" value="1"/>
</dbReference>
<dbReference type="Pfam" id="PF00133">
    <property type="entry name" value="tRNA-synt_1"/>
    <property type="match status" value="1"/>
</dbReference>